<dbReference type="InterPro" id="IPR036570">
    <property type="entry name" value="HORMA_dom_sf"/>
</dbReference>
<evidence type="ECO:0000256" key="6">
    <source>
        <dbReference type="SAM" id="MobiDB-lite"/>
    </source>
</evidence>
<evidence type="ECO:0000256" key="3">
    <source>
        <dbReference type="ARBA" id="ARBA00022454"/>
    </source>
</evidence>
<dbReference type="EMBL" id="JAVRRF010000001">
    <property type="protein sequence ID" value="KAK5068750.1"/>
    <property type="molecule type" value="Genomic_DNA"/>
</dbReference>
<dbReference type="PANTHER" id="PTHR48225">
    <property type="entry name" value="HORMA DOMAIN-CONTAINING PROTEIN 1"/>
    <property type="match status" value="1"/>
</dbReference>
<evidence type="ECO:0000256" key="2">
    <source>
        <dbReference type="ARBA" id="ARBA00004286"/>
    </source>
</evidence>
<keyword evidence="4" id="KW-0539">Nucleus</keyword>
<protein>
    <recommendedName>
        <fullName evidence="7">HORMA domain-containing protein</fullName>
    </recommendedName>
</protein>
<dbReference type="Pfam" id="PF02301">
    <property type="entry name" value="HORMA"/>
    <property type="match status" value="1"/>
</dbReference>
<feature type="compositionally biased region" description="Polar residues" evidence="6">
    <location>
        <begin position="257"/>
        <end position="283"/>
    </location>
</feature>
<keyword evidence="9" id="KW-1185">Reference proteome</keyword>
<accession>A0ABR0JRZ6</accession>
<organism evidence="8 9">
    <name type="scientific">Exophiala sideris</name>
    <dbReference type="NCBI Taxonomy" id="1016849"/>
    <lineage>
        <taxon>Eukaryota</taxon>
        <taxon>Fungi</taxon>
        <taxon>Dikarya</taxon>
        <taxon>Ascomycota</taxon>
        <taxon>Pezizomycotina</taxon>
        <taxon>Eurotiomycetes</taxon>
        <taxon>Chaetothyriomycetidae</taxon>
        <taxon>Chaetothyriales</taxon>
        <taxon>Herpotrichiellaceae</taxon>
        <taxon>Exophiala</taxon>
    </lineage>
</organism>
<gene>
    <name evidence="8" type="ORF">LTR69_000871</name>
</gene>
<dbReference type="PROSITE" id="PS50815">
    <property type="entry name" value="HORMA"/>
    <property type="match status" value="1"/>
</dbReference>
<dbReference type="PANTHER" id="PTHR48225:SF7">
    <property type="entry name" value="MEIOSIS-SPECIFIC PROTEIN HOP1"/>
    <property type="match status" value="1"/>
</dbReference>
<dbReference type="Proteomes" id="UP001345691">
    <property type="component" value="Unassembled WGS sequence"/>
</dbReference>
<keyword evidence="3" id="KW-0158">Chromosome</keyword>
<dbReference type="Gene3D" id="3.30.900.10">
    <property type="entry name" value="HORMA domain"/>
    <property type="match status" value="1"/>
</dbReference>
<feature type="domain" description="HORMA" evidence="7">
    <location>
        <begin position="10"/>
        <end position="242"/>
    </location>
</feature>
<evidence type="ECO:0000256" key="5">
    <source>
        <dbReference type="ARBA" id="ARBA00023254"/>
    </source>
</evidence>
<keyword evidence="5" id="KW-0469">Meiosis</keyword>
<dbReference type="InterPro" id="IPR051294">
    <property type="entry name" value="HORMA_MeioticProgression"/>
</dbReference>
<evidence type="ECO:0000313" key="9">
    <source>
        <dbReference type="Proteomes" id="UP001345691"/>
    </source>
</evidence>
<proteinExistence type="predicted"/>
<dbReference type="SUPFAM" id="SSF56019">
    <property type="entry name" value="The spindle assembly checkpoint protein mad2"/>
    <property type="match status" value="1"/>
</dbReference>
<comment type="subcellular location">
    <subcellularLocation>
        <location evidence="2">Chromosome</location>
    </subcellularLocation>
    <subcellularLocation>
        <location evidence="1">Nucleus</location>
    </subcellularLocation>
</comment>
<reference evidence="8 9" key="1">
    <citation type="submission" date="2023-08" db="EMBL/GenBank/DDBJ databases">
        <title>Black Yeasts Isolated from many extreme environments.</title>
        <authorList>
            <person name="Coleine C."/>
            <person name="Stajich J.E."/>
            <person name="Selbmann L."/>
        </authorList>
    </citation>
    <scope>NUCLEOTIDE SEQUENCE [LARGE SCALE GENOMIC DNA]</scope>
    <source>
        <strain evidence="8 9">CCFEE 6328</strain>
    </source>
</reference>
<evidence type="ECO:0000256" key="4">
    <source>
        <dbReference type="ARBA" id="ARBA00023242"/>
    </source>
</evidence>
<evidence type="ECO:0000259" key="7">
    <source>
        <dbReference type="PROSITE" id="PS50815"/>
    </source>
</evidence>
<evidence type="ECO:0000256" key="1">
    <source>
        <dbReference type="ARBA" id="ARBA00004123"/>
    </source>
</evidence>
<comment type="caution">
    <text evidence="8">The sequence shown here is derived from an EMBL/GenBank/DDBJ whole genome shotgun (WGS) entry which is preliminary data.</text>
</comment>
<name>A0ABR0JRZ6_9EURO</name>
<dbReference type="InterPro" id="IPR003511">
    <property type="entry name" value="HORMA_dom"/>
</dbReference>
<evidence type="ECO:0000313" key="8">
    <source>
        <dbReference type="EMBL" id="KAK5068750.1"/>
    </source>
</evidence>
<sequence length="447" mass="49409">MIAEHSLNQATSLALVQIFLNASLACIAHTRELIPWTSPCFRTRYIGQIQPALATEQKNLYTAFQGLEPDATNGQEIRIFIRGGHSKADQLLDMLEDGVFEALQYGYLEMLQIFITKVGEPLTVLETYSFVFTYTQGQVSSIELTPTKRSLVLENFQKSFKAVIRTLLRSVKDLPRLPARRRLGMSLVYNDECPVDYQPQGFVDQADLAGVDGEKICDILWTNKGEEVGRINAGHHQVAVGVRSLHREADAAPVDPQDTTMSKQLQAMQTTSSQRSNNLVSTLQDPVARPKRWNDIPAPQAKRLKVASAQKSQISGNRHLQDMGDLERRFTQSTTQNTSPLPVQELVLPKEKASTGSYPALITTDANNARTPCDSSDDVDMATANPSLPESSPVTRKLRRKISISRMLVNIDRSPSVPSVGMEGSCRVENDIDYSSDFTAPSTVTAG</sequence>
<feature type="region of interest" description="Disordered" evidence="6">
    <location>
        <begin position="246"/>
        <end position="283"/>
    </location>
</feature>